<evidence type="ECO:0000259" key="2">
    <source>
        <dbReference type="SMART" id="SM00909"/>
    </source>
</evidence>
<sequence length="561" mass="59022">MKRTRIRRRLVSALALAAGAALALAGCTAIPSSGPVELGLKALKQDEQRFQYKPPGPIVGASQEEMVRGFVIAATSAVDDYATAREFLSPGYADQWDPYYGVLIDEGSRPYREDGESAGVLSLAATAKVDATGDMLPVGPGPSTDMRFEFERVGEEWRIASAPSGIILDANTFSTIWSPHQLYFLGANNVLVPETRWYLSRTALVTEIVGDLLEGPGERMREVLRSGFPTGTALVSNSVPIVDGKARIDLTGNVLEAGPQAMAAIRQQLKNSLQSVTEVTGFDLYVEGTQLRPTPEDSEDAPHLVALPSSPPVMIDSVFGTLAAGEFTELPGFGESIHELDPIAIALSPNESAAAVLSPAGVSRVSPDGTVVLDARAGLVAPSYDPLGYVWTASRNAPEVLLAFAQDGSVTQVAAPWLAGRQLTALRLSPDGSRVAALVADGDESQVLVSGVIREDSGVPARTVSEADAKLWASGKPIDLDWMGQLRFAALTRVGAAGKVTNGGIGIFGEEQASVPGGSQLSGGGGRSYLRVLGAEGDLYAPQNSGWQRTAENIELLGKRG</sequence>
<keyword evidence="4" id="KW-1185">Reference proteome</keyword>
<dbReference type="OrthoDB" id="3226781at2"/>
<reference evidence="3 4" key="1">
    <citation type="submission" date="2019-03" db="EMBL/GenBank/DDBJ databases">
        <title>Genomic analyses of the natural microbiome of Caenorhabditis elegans.</title>
        <authorList>
            <person name="Samuel B."/>
        </authorList>
    </citation>
    <scope>NUCLEOTIDE SEQUENCE [LARGE SCALE GENOMIC DNA]</scope>
    <source>
        <strain evidence="3 4">JUb18</strain>
    </source>
</reference>
<protein>
    <submittedName>
        <fullName evidence="3">Sporulation and spore germination protein</fullName>
    </submittedName>
</protein>
<dbReference type="InterPro" id="IPR019606">
    <property type="entry name" value="GerMN"/>
</dbReference>
<feature type="signal peptide" evidence="1">
    <location>
        <begin position="1"/>
        <end position="25"/>
    </location>
</feature>
<dbReference type="EMBL" id="SNYA01000001">
    <property type="protein sequence ID" value="TDP95573.1"/>
    <property type="molecule type" value="Genomic_DNA"/>
</dbReference>
<proteinExistence type="predicted"/>
<dbReference type="AlphaFoldDB" id="A0A4R6S824"/>
<dbReference type="Pfam" id="PF25976">
    <property type="entry name" value="LpqB_N"/>
    <property type="match status" value="1"/>
</dbReference>
<keyword evidence="1" id="KW-0732">Signal</keyword>
<feature type="chain" id="PRO_5039584414" evidence="1">
    <location>
        <begin position="26"/>
        <end position="561"/>
    </location>
</feature>
<dbReference type="InterPro" id="IPR018910">
    <property type="entry name" value="LpqB_C"/>
</dbReference>
<evidence type="ECO:0000313" key="3">
    <source>
        <dbReference type="EMBL" id="TDP95573.1"/>
    </source>
</evidence>
<dbReference type="Pfam" id="PF10646">
    <property type="entry name" value="Germane"/>
    <property type="match status" value="1"/>
</dbReference>
<dbReference type="PROSITE" id="PS51257">
    <property type="entry name" value="PROKAR_LIPOPROTEIN"/>
    <property type="match status" value="1"/>
</dbReference>
<dbReference type="SMART" id="SM00909">
    <property type="entry name" value="Germane"/>
    <property type="match status" value="1"/>
</dbReference>
<dbReference type="RefSeq" id="WP_132201642.1">
    <property type="nucleotide sequence ID" value="NZ_CP080492.1"/>
</dbReference>
<accession>A0A4R6S824</accession>
<dbReference type="InterPro" id="IPR059026">
    <property type="entry name" value="LpqB_N"/>
</dbReference>
<organism evidence="3 4">
    <name type="scientific">Leucobacter luti</name>
    <dbReference type="NCBI Taxonomy" id="340320"/>
    <lineage>
        <taxon>Bacteria</taxon>
        <taxon>Bacillati</taxon>
        <taxon>Actinomycetota</taxon>
        <taxon>Actinomycetes</taxon>
        <taxon>Micrococcales</taxon>
        <taxon>Microbacteriaceae</taxon>
        <taxon>Leucobacter</taxon>
    </lineage>
</organism>
<dbReference type="Pfam" id="PF10647">
    <property type="entry name" value="Gmad1"/>
    <property type="match status" value="1"/>
</dbReference>
<evidence type="ECO:0000313" key="4">
    <source>
        <dbReference type="Proteomes" id="UP000295601"/>
    </source>
</evidence>
<gene>
    <name evidence="3" type="ORF">EDF62_0262</name>
</gene>
<name>A0A4R6S824_9MICO</name>
<feature type="domain" description="GerMN" evidence="2">
    <location>
        <begin position="205"/>
        <end position="295"/>
    </location>
</feature>
<dbReference type="Proteomes" id="UP000295601">
    <property type="component" value="Unassembled WGS sequence"/>
</dbReference>
<evidence type="ECO:0000256" key="1">
    <source>
        <dbReference type="SAM" id="SignalP"/>
    </source>
</evidence>
<comment type="caution">
    <text evidence="3">The sequence shown here is derived from an EMBL/GenBank/DDBJ whole genome shotgun (WGS) entry which is preliminary data.</text>
</comment>